<evidence type="ECO:0000313" key="2">
    <source>
        <dbReference type="Proteomes" id="UP000805649"/>
    </source>
</evidence>
<dbReference type="Proteomes" id="UP000805649">
    <property type="component" value="Unassembled WGS sequence"/>
</dbReference>
<gene>
    <name evidence="1" type="ORF">CTRU02_203587</name>
</gene>
<accession>A0ACC3Z9S9</accession>
<keyword evidence="2" id="KW-1185">Reference proteome</keyword>
<evidence type="ECO:0000313" key="1">
    <source>
        <dbReference type="EMBL" id="KAL0940824.1"/>
    </source>
</evidence>
<organism evidence="1 2">
    <name type="scientific">Colletotrichum truncatum</name>
    <name type="common">Anthracnose fungus</name>
    <name type="synonym">Colletotrichum capsici</name>
    <dbReference type="NCBI Taxonomy" id="5467"/>
    <lineage>
        <taxon>Eukaryota</taxon>
        <taxon>Fungi</taxon>
        <taxon>Dikarya</taxon>
        <taxon>Ascomycota</taxon>
        <taxon>Pezizomycotina</taxon>
        <taxon>Sordariomycetes</taxon>
        <taxon>Hypocreomycetidae</taxon>
        <taxon>Glomerellales</taxon>
        <taxon>Glomerellaceae</taxon>
        <taxon>Colletotrichum</taxon>
        <taxon>Colletotrichum truncatum species complex</taxon>
    </lineage>
</organism>
<name>A0ACC3Z9S9_COLTU</name>
<sequence length="280" mass="30966">MSGHYEREARNNCVNGTRPQRGDPGSRPPSHSHYTSDDGGGGGLRAYSRNSISTNRPYISEAIHRSATTAVQYDESDLPLAVRGANALRLSAPLCNRPRSIPQHGFVVTRSRSRSRSRSPLGKTRHAIDHTFTPSSSGIGVGLLGAVVGGLAAREVSDVAVRSRTRKEMSNGTYQTISLRDSEKRRVISTAVGALVGGLGANVLERRLEAVREQDKTQQEAWERRWGKESDLPHYDTGKYHERNHGRGNSRGSRFEDGDVNYQHNALDNRRCLGRLKREE</sequence>
<dbReference type="EMBL" id="VUJX02000002">
    <property type="protein sequence ID" value="KAL0940824.1"/>
    <property type="molecule type" value="Genomic_DNA"/>
</dbReference>
<proteinExistence type="predicted"/>
<comment type="caution">
    <text evidence="1">The sequence shown here is derived from an EMBL/GenBank/DDBJ whole genome shotgun (WGS) entry which is preliminary data.</text>
</comment>
<protein>
    <submittedName>
        <fullName evidence="1">Uncharacterized protein</fullName>
    </submittedName>
</protein>
<reference evidence="1 2" key="1">
    <citation type="journal article" date="2020" name="Phytopathology">
        <title>Genome Sequence Resources of Colletotrichum truncatum, C. plurivorum, C. musicola, and C. sojae: Four Species Pathogenic to Soybean (Glycine max).</title>
        <authorList>
            <person name="Rogerio F."/>
            <person name="Boufleur T.R."/>
            <person name="Ciampi-Guillardi M."/>
            <person name="Sukno S.A."/>
            <person name="Thon M.R."/>
            <person name="Massola Junior N.S."/>
            <person name="Baroncelli R."/>
        </authorList>
    </citation>
    <scope>NUCLEOTIDE SEQUENCE [LARGE SCALE GENOMIC DNA]</scope>
    <source>
        <strain evidence="1 2">CMES1059</strain>
    </source>
</reference>